<accession>A0ABU9XPV1</accession>
<evidence type="ECO:0000313" key="2">
    <source>
        <dbReference type="EMBL" id="MEN2785856.1"/>
    </source>
</evidence>
<name>A0ABU9XPV1_9SPHN</name>
<feature type="signal peptide" evidence="1">
    <location>
        <begin position="1"/>
        <end position="20"/>
    </location>
</feature>
<dbReference type="Proteomes" id="UP001404104">
    <property type="component" value="Unassembled WGS sequence"/>
</dbReference>
<feature type="chain" id="PRO_5046592262" description="DUF2946 domain-containing protein" evidence="1">
    <location>
        <begin position="21"/>
        <end position="106"/>
    </location>
</feature>
<sequence length="106" mass="11094">MIARLILMLLLACLALPAMAAAPCHDESGAMSGMAMPHAMPAPTEEHERKAVAVHACMGCIPPATLLRAAMTAPLPLVALPPARALVRFDRGRMTPPATPPPRLDA</sequence>
<keyword evidence="1" id="KW-0732">Signal</keyword>
<comment type="caution">
    <text evidence="2">The sequence shown here is derived from an EMBL/GenBank/DDBJ whole genome shotgun (WGS) entry which is preliminary data.</text>
</comment>
<protein>
    <recommendedName>
        <fullName evidence="4">DUF2946 domain-containing protein</fullName>
    </recommendedName>
</protein>
<organism evidence="2 3">
    <name type="scientific">Sphingomonas qilianensis</name>
    <dbReference type="NCBI Taxonomy" id="1736690"/>
    <lineage>
        <taxon>Bacteria</taxon>
        <taxon>Pseudomonadati</taxon>
        <taxon>Pseudomonadota</taxon>
        <taxon>Alphaproteobacteria</taxon>
        <taxon>Sphingomonadales</taxon>
        <taxon>Sphingomonadaceae</taxon>
        <taxon>Sphingomonas</taxon>
    </lineage>
</organism>
<evidence type="ECO:0000256" key="1">
    <source>
        <dbReference type="SAM" id="SignalP"/>
    </source>
</evidence>
<gene>
    <name evidence="2" type="ORF">ABC969_05405</name>
</gene>
<keyword evidence="3" id="KW-1185">Reference proteome</keyword>
<evidence type="ECO:0008006" key="4">
    <source>
        <dbReference type="Google" id="ProtNLM"/>
    </source>
</evidence>
<evidence type="ECO:0000313" key="3">
    <source>
        <dbReference type="Proteomes" id="UP001404104"/>
    </source>
</evidence>
<dbReference type="EMBL" id="JBDIMF010000001">
    <property type="protein sequence ID" value="MEN2785856.1"/>
    <property type="molecule type" value="Genomic_DNA"/>
</dbReference>
<proteinExistence type="predicted"/>
<reference evidence="2 3" key="1">
    <citation type="submission" date="2024-05" db="EMBL/GenBank/DDBJ databases">
        <authorList>
            <person name="Liu Q."/>
            <person name="Xin Y.-H."/>
        </authorList>
    </citation>
    <scope>NUCLEOTIDE SEQUENCE [LARGE SCALE GENOMIC DNA]</scope>
    <source>
        <strain evidence="2 3">CGMCC 1.15349</strain>
    </source>
</reference>
<dbReference type="RefSeq" id="WP_345863494.1">
    <property type="nucleotide sequence ID" value="NZ_JBDIMF010000001.1"/>
</dbReference>